<evidence type="ECO:0000313" key="1">
    <source>
        <dbReference type="EMBL" id="KZE67684.1"/>
    </source>
</evidence>
<dbReference type="AlphaFoldDB" id="A0A163RW75"/>
<evidence type="ECO:0000313" key="2">
    <source>
        <dbReference type="Proteomes" id="UP000076567"/>
    </source>
</evidence>
<proteinExistence type="predicted"/>
<dbReference type="Proteomes" id="UP000076567">
    <property type="component" value="Unassembled WGS sequence"/>
</dbReference>
<reference evidence="2" key="1">
    <citation type="submission" date="2016-01" db="EMBL/GenBank/DDBJ databases">
        <title>Draft genome of Chromobacterium sp. F49.</title>
        <authorList>
            <person name="Hong K.W."/>
        </authorList>
    </citation>
    <scope>NUCLEOTIDE SEQUENCE [LARGE SCALE GENOMIC DNA]</scope>
    <source>
        <strain evidence="2">P7IIIA</strain>
    </source>
</reference>
<protein>
    <submittedName>
        <fullName evidence="1">Uncharacterized protein</fullName>
    </submittedName>
</protein>
<sequence length="80" mass="9063">MGNMFQHNQSVKTKRNDTGMVTVYDIQLEVPELSCHTLRITKDNTGTAKSKKNTLTQKTYVAVSEFKVNKLMIHAKPIIP</sequence>
<organism evidence="1 2">
    <name type="scientific">Fictibacillus phosphorivorans</name>
    <dbReference type="NCBI Taxonomy" id="1221500"/>
    <lineage>
        <taxon>Bacteria</taxon>
        <taxon>Bacillati</taxon>
        <taxon>Bacillota</taxon>
        <taxon>Bacilli</taxon>
        <taxon>Bacillales</taxon>
        <taxon>Fictibacillaceae</taxon>
        <taxon>Fictibacillus</taxon>
    </lineage>
</organism>
<keyword evidence="2" id="KW-1185">Reference proteome</keyword>
<gene>
    <name evidence="1" type="ORF">AWM68_18100</name>
</gene>
<comment type="caution">
    <text evidence="1">The sequence shown here is derived from an EMBL/GenBank/DDBJ whole genome shotgun (WGS) entry which is preliminary data.</text>
</comment>
<name>A0A163RW75_9BACL</name>
<dbReference type="EMBL" id="LRFC01000008">
    <property type="protein sequence ID" value="KZE67684.1"/>
    <property type="molecule type" value="Genomic_DNA"/>
</dbReference>
<accession>A0A163RW75</accession>